<dbReference type="PROSITE" id="PS51186">
    <property type="entry name" value="GNAT"/>
    <property type="match status" value="1"/>
</dbReference>
<organism evidence="2 3">
    <name type="scientific">Pseudovirgaria hyperparasitica</name>
    <dbReference type="NCBI Taxonomy" id="470096"/>
    <lineage>
        <taxon>Eukaryota</taxon>
        <taxon>Fungi</taxon>
        <taxon>Dikarya</taxon>
        <taxon>Ascomycota</taxon>
        <taxon>Pezizomycotina</taxon>
        <taxon>Dothideomycetes</taxon>
        <taxon>Dothideomycetes incertae sedis</taxon>
        <taxon>Acrospermales</taxon>
        <taxon>Acrospermaceae</taxon>
        <taxon>Pseudovirgaria</taxon>
    </lineage>
</organism>
<dbReference type="OrthoDB" id="410198at2759"/>
<proteinExistence type="predicted"/>
<dbReference type="InterPro" id="IPR000182">
    <property type="entry name" value="GNAT_dom"/>
</dbReference>
<dbReference type="Proteomes" id="UP000799437">
    <property type="component" value="Unassembled WGS sequence"/>
</dbReference>
<protein>
    <recommendedName>
        <fullName evidence="1">N-acetyltransferase domain-containing protein</fullName>
    </recommendedName>
</protein>
<dbReference type="SUPFAM" id="SSF55729">
    <property type="entry name" value="Acyl-CoA N-acyltransferases (Nat)"/>
    <property type="match status" value="1"/>
</dbReference>
<dbReference type="PANTHER" id="PTHR42791">
    <property type="entry name" value="GNAT FAMILY ACETYLTRANSFERASE"/>
    <property type="match status" value="1"/>
</dbReference>
<dbReference type="InterPro" id="IPR052523">
    <property type="entry name" value="Trichothecene_AcTrans"/>
</dbReference>
<dbReference type="RefSeq" id="XP_033596822.1">
    <property type="nucleotide sequence ID" value="XM_033739217.1"/>
</dbReference>
<feature type="domain" description="N-acetyltransferase" evidence="1">
    <location>
        <begin position="128"/>
        <end position="270"/>
    </location>
</feature>
<evidence type="ECO:0000259" key="1">
    <source>
        <dbReference type="PROSITE" id="PS51186"/>
    </source>
</evidence>
<dbReference type="Pfam" id="PF13508">
    <property type="entry name" value="Acetyltransf_7"/>
    <property type="match status" value="1"/>
</dbReference>
<evidence type="ECO:0000313" key="2">
    <source>
        <dbReference type="EMBL" id="KAF2754371.1"/>
    </source>
</evidence>
<sequence length="291" mass="33003">MEKFAATAITLVSSQCSVAQQMQFACSQAKHDLDLARAAAARGMPTATFGKKNDIRIVGIHEYKEAALSLAEAFEVDELSRYFIDVPDREHATEQEKWELHLSIFEYIVYAHCLKGLVTTTGPGYAAVALWLPPGDHIDDWATMLRSGMWRLRYKLSAEARKRFFDEFLPLLHDTKVGVLGALDESSWYLVYVGTRPSGRGKGYAKKLIEQISSLCDEEGRAIYLESSNAINPAIYRKMGFEDRKRVYMQRILDRNVELDIMVRMPKAADEKVIIREKLPAASVKIHRLQV</sequence>
<reference evidence="2" key="1">
    <citation type="journal article" date="2020" name="Stud. Mycol.">
        <title>101 Dothideomycetes genomes: a test case for predicting lifestyles and emergence of pathogens.</title>
        <authorList>
            <person name="Haridas S."/>
            <person name="Albert R."/>
            <person name="Binder M."/>
            <person name="Bloem J."/>
            <person name="Labutti K."/>
            <person name="Salamov A."/>
            <person name="Andreopoulos B."/>
            <person name="Baker S."/>
            <person name="Barry K."/>
            <person name="Bills G."/>
            <person name="Bluhm B."/>
            <person name="Cannon C."/>
            <person name="Castanera R."/>
            <person name="Culley D."/>
            <person name="Daum C."/>
            <person name="Ezra D."/>
            <person name="Gonzalez J."/>
            <person name="Henrissat B."/>
            <person name="Kuo A."/>
            <person name="Liang C."/>
            <person name="Lipzen A."/>
            <person name="Lutzoni F."/>
            <person name="Magnuson J."/>
            <person name="Mondo S."/>
            <person name="Nolan M."/>
            <person name="Ohm R."/>
            <person name="Pangilinan J."/>
            <person name="Park H.-J."/>
            <person name="Ramirez L."/>
            <person name="Alfaro M."/>
            <person name="Sun H."/>
            <person name="Tritt A."/>
            <person name="Yoshinaga Y."/>
            <person name="Zwiers L.-H."/>
            <person name="Turgeon B."/>
            <person name="Goodwin S."/>
            <person name="Spatafora J."/>
            <person name="Crous P."/>
            <person name="Grigoriev I."/>
        </authorList>
    </citation>
    <scope>NUCLEOTIDE SEQUENCE</scope>
    <source>
        <strain evidence="2">CBS 121739</strain>
    </source>
</reference>
<dbReference type="CDD" id="cd04301">
    <property type="entry name" value="NAT_SF"/>
    <property type="match status" value="1"/>
</dbReference>
<dbReference type="AlphaFoldDB" id="A0A6A6VZY4"/>
<name>A0A6A6VZY4_9PEZI</name>
<gene>
    <name evidence="2" type="ORF">EJ05DRAFT_139493</name>
</gene>
<dbReference type="GO" id="GO:0016747">
    <property type="term" value="F:acyltransferase activity, transferring groups other than amino-acyl groups"/>
    <property type="evidence" value="ECO:0007669"/>
    <property type="project" value="InterPro"/>
</dbReference>
<dbReference type="InterPro" id="IPR016181">
    <property type="entry name" value="Acyl_CoA_acyltransferase"/>
</dbReference>
<dbReference type="PANTHER" id="PTHR42791:SF1">
    <property type="entry name" value="N-ACETYLTRANSFERASE DOMAIN-CONTAINING PROTEIN"/>
    <property type="match status" value="1"/>
</dbReference>
<dbReference type="GeneID" id="54480271"/>
<evidence type="ECO:0000313" key="3">
    <source>
        <dbReference type="Proteomes" id="UP000799437"/>
    </source>
</evidence>
<dbReference type="Gene3D" id="3.40.630.30">
    <property type="match status" value="1"/>
</dbReference>
<accession>A0A6A6VZY4</accession>
<dbReference type="EMBL" id="ML996580">
    <property type="protein sequence ID" value="KAF2754371.1"/>
    <property type="molecule type" value="Genomic_DNA"/>
</dbReference>
<keyword evidence="3" id="KW-1185">Reference proteome</keyword>